<dbReference type="AlphaFoldDB" id="A0A1E1W356"/>
<feature type="signal peptide" evidence="1">
    <location>
        <begin position="1"/>
        <end position="21"/>
    </location>
</feature>
<dbReference type="OrthoDB" id="7410140at2759"/>
<feature type="non-terminal residue" evidence="2">
    <location>
        <position position="1"/>
    </location>
</feature>
<dbReference type="EMBL" id="GDQN01009636">
    <property type="protein sequence ID" value="JAT81418.1"/>
    <property type="molecule type" value="Transcribed_RNA"/>
</dbReference>
<dbReference type="GO" id="GO:0005549">
    <property type="term" value="F:odorant binding"/>
    <property type="evidence" value="ECO:0007669"/>
    <property type="project" value="InterPro"/>
</dbReference>
<dbReference type="SUPFAM" id="SSF47565">
    <property type="entry name" value="Insect pheromone/odorant-binding proteins"/>
    <property type="match status" value="1"/>
</dbReference>
<dbReference type="InterPro" id="IPR036728">
    <property type="entry name" value="PBP_GOBP_sf"/>
</dbReference>
<protein>
    <submittedName>
        <fullName evidence="2">Uncharacterized protein</fullName>
    </submittedName>
</protein>
<dbReference type="Gene3D" id="1.10.238.20">
    <property type="entry name" value="Pheromone/general odorant binding protein domain"/>
    <property type="match status" value="1"/>
</dbReference>
<evidence type="ECO:0000256" key="1">
    <source>
        <dbReference type="SAM" id="SignalP"/>
    </source>
</evidence>
<reference evidence="2" key="1">
    <citation type="submission" date="2015-09" db="EMBL/GenBank/DDBJ databases">
        <title>De novo assembly of Pectinophora gossypiella (Pink Bollworm) gut transcriptome.</title>
        <authorList>
            <person name="Tassone E.E."/>
        </authorList>
    </citation>
    <scope>NUCLEOTIDE SEQUENCE</scope>
</reference>
<feature type="chain" id="PRO_5009115106" evidence="1">
    <location>
        <begin position="22"/>
        <end position="198"/>
    </location>
</feature>
<evidence type="ECO:0000313" key="2">
    <source>
        <dbReference type="EMBL" id="JAT81418.1"/>
    </source>
</evidence>
<organism evidence="2">
    <name type="scientific">Pectinophora gossypiella</name>
    <name type="common">Cotton pink bollworm</name>
    <name type="synonym">Depressaria gossypiella</name>
    <dbReference type="NCBI Taxonomy" id="13191"/>
    <lineage>
        <taxon>Eukaryota</taxon>
        <taxon>Metazoa</taxon>
        <taxon>Ecdysozoa</taxon>
        <taxon>Arthropoda</taxon>
        <taxon>Hexapoda</taxon>
        <taxon>Insecta</taxon>
        <taxon>Pterygota</taxon>
        <taxon>Neoptera</taxon>
        <taxon>Endopterygota</taxon>
        <taxon>Lepidoptera</taxon>
        <taxon>Glossata</taxon>
        <taxon>Ditrysia</taxon>
        <taxon>Gelechioidea</taxon>
        <taxon>Gelechiidae</taxon>
        <taxon>Apatetrinae</taxon>
        <taxon>Pectinophora</taxon>
    </lineage>
</organism>
<keyword evidence="1" id="KW-0732">Signal</keyword>
<gene>
    <name evidence="2" type="ORF">g.2989</name>
</gene>
<proteinExistence type="predicted"/>
<accession>A0A1E1W356</accession>
<sequence length="198" mass="21338">CGLQWCCIMIKLFAFFAFGVAVCAADAPVSPPVPPPVLCGEVPSSIFSCLGIPTVIAASAGYQCRLHASECDKMKCIFEKSGWMDGDKVNKQKVIDHFNKFANDHPAWSTAVEQVKTACLSGTLPAQGVYLDCPAYDVMNCALASFIKSARPSQWASIPECKYPQDFARACPICPNDCFAPQVPYGSCNACVLLPRTP</sequence>
<name>A0A1E1W356_PECGO</name>